<dbReference type="NCBIfam" id="NF002060">
    <property type="entry name" value="PRK00892.1"/>
    <property type="match status" value="1"/>
</dbReference>
<feature type="active site" description="Proton acceptor" evidence="7">
    <location>
        <position position="238"/>
    </location>
</feature>
<name>A0A9D8PRQ7_9DELT</name>
<evidence type="ECO:0000313" key="11">
    <source>
        <dbReference type="Proteomes" id="UP000809273"/>
    </source>
</evidence>
<evidence type="ECO:0000256" key="1">
    <source>
        <dbReference type="ARBA" id="ARBA00022516"/>
    </source>
</evidence>
<dbReference type="GO" id="GO:0009245">
    <property type="term" value="P:lipid A biosynthetic process"/>
    <property type="evidence" value="ECO:0007669"/>
    <property type="project" value="UniProtKB-UniRule"/>
</dbReference>
<accession>A0A9D8PRQ7</accession>
<dbReference type="Gene3D" id="2.160.10.10">
    <property type="entry name" value="Hexapeptide repeat proteins"/>
    <property type="match status" value="1"/>
</dbReference>
<keyword evidence="4 7" id="KW-0677">Repeat</keyword>
<comment type="similarity">
    <text evidence="7">Belongs to the transferase hexapeptide repeat family. LpxD subfamily.</text>
</comment>
<dbReference type="InterPro" id="IPR020573">
    <property type="entry name" value="UDP_GlcNAc_AcTrfase_non-rep"/>
</dbReference>
<evidence type="ECO:0000256" key="5">
    <source>
        <dbReference type="ARBA" id="ARBA00023098"/>
    </source>
</evidence>
<dbReference type="InterPro" id="IPR018357">
    <property type="entry name" value="Hexapep_transf_CS"/>
</dbReference>
<dbReference type="CDD" id="cd03352">
    <property type="entry name" value="LbH_LpxD"/>
    <property type="match status" value="1"/>
</dbReference>
<dbReference type="AlphaFoldDB" id="A0A9D8PRQ7"/>
<dbReference type="NCBIfam" id="TIGR01853">
    <property type="entry name" value="lipid_A_lpxD"/>
    <property type="match status" value="1"/>
</dbReference>
<evidence type="ECO:0000256" key="3">
    <source>
        <dbReference type="ARBA" id="ARBA00022679"/>
    </source>
</evidence>
<dbReference type="InterPro" id="IPR007691">
    <property type="entry name" value="LpxD"/>
</dbReference>
<dbReference type="GO" id="GO:0103118">
    <property type="term" value="F:UDP-3-O-[(3R)-3-hydroxyacyl]-glucosamine N-acyltransferase activity"/>
    <property type="evidence" value="ECO:0007669"/>
    <property type="project" value="UniProtKB-EC"/>
</dbReference>
<evidence type="ECO:0000256" key="2">
    <source>
        <dbReference type="ARBA" id="ARBA00022556"/>
    </source>
</evidence>
<evidence type="ECO:0000256" key="7">
    <source>
        <dbReference type="HAMAP-Rule" id="MF_00523"/>
    </source>
</evidence>
<dbReference type="EC" id="2.3.1.191" evidence="7"/>
<comment type="function">
    <text evidence="7">Catalyzes the N-acylation of UDP-3-O-acylglucosamine using 3-hydroxyacyl-ACP as the acyl donor. Is involved in the biosynthesis of lipid A, a phosphorylated glycolipid that anchors the lipopolysaccharide to the outer membrane of the cell.</text>
</comment>
<dbReference type="PANTHER" id="PTHR43378">
    <property type="entry name" value="UDP-3-O-ACYLGLUCOSAMINE N-ACYLTRANSFERASE"/>
    <property type="match status" value="1"/>
</dbReference>
<dbReference type="GO" id="GO:0016410">
    <property type="term" value="F:N-acyltransferase activity"/>
    <property type="evidence" value="ECO:0007669"/>
    <property type="project" value="InterPro"/>
</dbReference>
<keyword evidence="1 7" id="KW-0444">Lipid biosynthesis</keyword>
<keyword evidence="2 7" id="KW-0441">Lipid A biosynthesis</keyword>
<feature type="domain" description="UDP-3-O-[3-hydroxymyristoyl] glucosamine N-acyltransferase non-repeat region" evidence="9">
    <location>
        <begin position="22"/>
        <end position="87"/>
    </location>
</feature>
<evidence type="ECO:0000256" key="4">
    <source>
        <dbReference type="ARBA" id="ARBA00022737"/>
    </source>
</evidence>
<evidence type="ECO:0000259" key="9">
    <source>
        <dbReference type="Pfam" id="PF04613"/>
    </source>
</evidence>
<dbReference type="EMBL" id="JAFGIX010000076">
    <property type="protein sequence ID" value="MBN1574367.1"/>
    <property type="molecule type" value="Genomic_DNA"/>
</dbReference>
<organism evidence="10 11">
    <name type="scientific">Candidatus Zymogenus saltonus</name>
    <dbReference type="NCBI Taxonomy" id="2844893"/>
    <lineage>
        <taxon>Bacteria</taxon>
        <taxon>Deltaproteobacteria</taxon>
        <taxon>Candidatus Zymogenia</taxon>
        <taxon>Candidatus Zymogeniales</taxon>
        <taxon>Candidatus Zymogenaceae</taxon>
        <taxon>Candidatus Zymogenus</taxon>
    </lineage>
</organism>
<dbReference type="PROSITE" id="PS00101">
    <property type="entry name" value="HEXAPEP_TRANSFERASES"/>
    <property type="match status" value="1"/>
</dbReference>
<dbReference type="InterPro" id="IPR001451">
    <property type="entry name" value="Hexapep"/>
</dbReference>
<comment type="subunit">
    <text evidence="7">Homotrimer.</text>
</comment>
<dbReference type="Gene3D" id="3.40.1390.10">
    <property type="entry name" value="MurE/MurF, N-terminal domain"/>
    <property type="match status" value="1"/>
</dbReference>
<dbReference type="Pfam" id="PF04613">
    <property type="entry name" value="LpxD"/>
    <property type="match status" value="1"/>
</dbReference>
<dbReference type="PANTHER" id="PTHR43378:SF2">
    <property type="entry name" value="UDP-3-O-ACYLGLUCOSAMINE N-ACYLTRANSFERASE 1, MITOCHONDRIAL-RELATED"/>
    <property type="match status" value="1"/>
</dbReference>
<protein>
    <recommendedName>
        <fullName evidence="7">UDP-3-O-acylglucosamine N-acyltransferase</fullName>
        <ecNumber evidence="7">2.3.1.191</ecNumber>
    </recommendedName>
</protein>
<evidence type="ECO:0000313" key="10">
    <source>
        <dbReference type="EMBL" id="MBN1574367.1"/>
    </source>
</evidence>
<reference evidence="10" key="1">
    <citation type="journal article" date="2021" name="Environ. Microbiol.">
        <title>Genomic characterization of three novel Desulfobacterota classes expand the metabolic and phylogenetic diversity of the phylum.</title>
        <authorList>
            <person name="Murphy C.L."/>
            <person name="Biggerstaff J."/>
            <person name="Eichhorn A."/>
            <person name="Ewing E."/>
            <person name="Shahan R."/>
            <person name="Soriano D."/>
            <person name="Stewart S."/>
            <person name="VanMol K."/>
            <person name="Walker R."/>
            <person name="Walters P."/>
            <person name="Elshahed M.S."/>
            <person name="Youssef N.H."/>
        </authorList>
    </citation>
    <scope>NUCLEOTIDE SEQUENCE</scope>
    <source>
        <strain evidence="10">Zod_Metabat.24</strain>
    </source>
</reference>
<evidence type="ECO:0000256" key="6">
    <source>
        <dbReference type="ARBA" id="ARBA00023315"/>
    </source>
</evidence>
<dbReference type="Proteomes" id="UP000809273">
    <property type="component" value="Unassembled WGS sequence"/>
</dbReference>
<keyword evidence="5 7" id="KW-0443">Lipid metabolism</keyword>
<feature type="coiled-coil region" evidence="8">
    <location>
        <begin position="314"/>
        <end position="341"/>
    </location>
</feature>
<keyword evidence="3 7" id="KW-0808">Transferase</keyword>
<dbReference type="HAMAP" id="MF_00523">
    <property type="entry name" value="LpxD"/>
    <property type="match status" value="1"/>
</dbReference>
<proteinExistence type="inferred from homology"/>
<keyword evidence="6 7" id="KW-0012">Acyltransferase</keyword>
<comment type="pathway">
    <text evidence="7">Bacterial outer membrane biogenesis; LPS lipid A biosynthesis.</text>
</comment>
<sequence>MIKKSLKELADHVGGEVFGDEDLIVSGVSGIAEAGEGDITFIANPKYMEYLDKTEASAIIVSPEIEFDKKPLIKVDNPYLAFASVVTLMTEAARDLFGISEEAHVHPDAEIHPKTAVHPLAYIGKGAKVGEGTVIYPGVYIGAGAAVGNDSTLYPNVTLMDRCVIGDRVIIHSGTVIGSDGFGFAHGGTKRVKFPQVGIVRIDNDVEIGSNCSIDRASMGETWIKSNVIMDNLIQIGHNVVVDEGSIIIAQVGISGSAKIGKNVILSGQAGLVGHISIGDGVIVTAKTGIPKDIPAGQVVSGYPAMPHKKWLKAMGAVSKLPEMRKELERLKKEVDELKKGKRDAEG</sequence>
<evidence type="ECO:0000256" key="8">
    <source>
        <dbReference type="SAM" id="Coils"/>
    </source>
</evidence>
<gene>
    <name evidence="7 10" type="primary">lpxD</name>
    <name evidence="10" type="ORF">JW984_14300</name>
</gene>
<comment type="catalytic activity">
    <reaction evidence="7">
        <text>a UDP-3-O-[(3R)-3-hydroxyacyl]-alpha-D-glucosamine + a (3R)-hydroxyacyl-[ACP] = a UDP-2-N,3-O-bis[(3R)-3-hydroxyacyl]-alpha-D-glucosamine + holo-[ACP] + H(+)</text>
        <dbReference type="Rhea" id="RHEA:53836"/>
        <dbReference type="Rhea" id="RHEA-COMP:9685"/>
        <dbReference type="Rhea" id="RHEA-COMP:9945"/>
        <dbReference type="ChEBI" id="CHEBI:15378"/>
        <dbReference type="ChEBI" id="CHEBI:64479"/>
        <dbReference type="ChEBI" id="CHEBI:78827"/>
        <dbReference type="ChEBI" id="CHEBI:137740"/>
        <dbReference type="ChEBI" id="CHEBI:137748"/>
        <dbReference type="EC" id="2.3.1.191"/>
    </reaction>
</comment>
<dbReference type="InterPro" id="IPR011004">
    <property type="entry name" value="Trimer_LpxA-like_sf"/>
</dbReference>
<reference evidence="10" key="2">
    <citation type="submission" date="2021-01" db="EMBL/GenBank/DDBJ databases">
        <authorList>
            <person name="Hahn C.R."/>
            <person name="Youssef N.H."/>
            <person name="Elshahed M."/>
        </authorList>
    </citation>
    <scope>NUCLEOTIDE SEQUENCE</scope>
    <source>
        <strain evidence="10">Zod_Metabat.24</strain>
    </source>
</reference>
<dbReference type="SUPFAM" id="SSF51161">
    <property type="entry name" value="Trimeric LpxA-like enzymes"/>
    <property type="match status" value="1"/>
</dbReference>
<keyword evidence="8" id="KW-0175">Coiled coil</keyword>
<dbReference type="Pfam" id="PF00132">
    <property type="entry name" value="Hexapep"/>
    <property type="match status" value="2"/>
</dbReference>
<dbReference type="GO" id="GO:0016020">
    <property type="term" value="C:membrane"/>
    <property type="evidence" value="ECO:0007669"/>
    <property type="project" value="GOC"/>
</dbReference>
<comment type="caution">
    <text evidence="10">The sequence shown here is derived from an EMBL/GenBank/DDBJ whole genome shotgun (WGS) entry which is preliminary data.</text>
</comment>